<dbReference type="KEGG" id="atm:ANT_26000"/>
<feature type="transmembrane region" description="Helical" evidence="5">
    <location>
        <begin position="81"/>
        <end position="99"/>
    </location>
</feature>
<dbReference type="PANTHER" id="PTHR22683">
    <property type="entry name" value="SPORULATION PROTEIN RELATED"/>
    <property type="match status" value="1"/>
</dbReference>
<evidence type="ECO:0000256" key="1">
    <source>
        <dbReference type="ARBA" id="ARBA00022741"/>
    </source>
</evidence>
<reference evidence="7 8" key="1">
    <citation type="submission" date="2010-12" db="EMBL/GenBank/DDBJ databases">
        <title>Whole genome sequence of Anaerolinea thermophila UNI-1.</title>
        <authorList>
            <person name="Narita-Yamada S."/>
            <person name="Kishi E."/>
            <person name="Watanabe Y."/>
            <person name="Takasaki K."/>
            <person name="Ankai A."/>
            <person name="Oguchi A."/>
            <person name="Fukui S."/>
            <person name="Takahashi M."/>
            <person name="Yashiro I."/>
            <person name="Hosoyama A."/>
            <person name="Sekiguchi Y."/>
            <person name="Hanada S."/>
            <person name="Fujita N."/>
        </authorList>
    </citation>
    <scope>NUCLEOTIDE SEQUENCE [LARGE SCALE GENOMIC DNA]</scope>
    <source>
        <strain evidence="8">DSM 14523 / JCM 11388 / NBRC 100420 / UNI-1</strain>
    </source>
</reference>
<accession>E8MZS8</accession>
<dbReference type="RefSeq" id="WP_013560981.1">
    <property type="nucleotide sequence ID" value="NC_014960.1"/>
</dbReference>
<keyword evidence="5" id="KW-0472">Membrane</keyword>
<evidence type="ECO:0000256" key="3">
    <source>
        <dbReference type="PROSITE-ProRule" id="PRU00289"/>
    </source>
</evidence>
<feature type="binding site" evidence="3">
    <location>
        <begin position="500"/>
        <end position="507"/>
    </location>
    <ligand>
        <name>ATP</name>
        <dbReference type="ChEBI" id="CHEBI:30616"/>
    </ligand>
</feature>
<proteinExistence type="predicted"/>
<organism evidence="7 8">
    <name type="scientific">Anaerolinea thermophila (strain DSM 14523 / JCM 11388 / NBRC 100420 / UNI-1)</name>
    <dbReference type="NCBI Taxonomy" id="926569"/>
    <lineage>
        <taxon>Bacteria</taxon>
        <taxon>Bacillati</taxon>
        <taxon>Chloroflexota</taxon>
        <taxon>Anaerolineae</taxon>
        <taxon>Anaerolineales</taxon>
        <taxon>Anaerolineaceae</taxon>
        <taxon>Anaerolinea</taxon>
    </lineage>
</organism>
<keyword evidence="4" id="KW-0175">Coiled coil</keyword>
<dbReference type="InterPro" id="IPR002543">
    <property type="entry name" value="FtsK_dom"/>
</dbReference>
<feature type="binding site" evidence="3">
    <location>
        <begin position="846"/>
        <end position="853"/>
    </location>
    <ligand>
        <name>ATP</name>
        <dbReference type="ChEBI" id="CHEBI:30616"/>
    </ligand>
</feature>
<dbReference type="InParanoid" id="E8MZS8"/>
<dbReference type="SMART" id="SM00382">
    <property type="entry name" value="AAA"/>
    <property type="match status" value="2"/>
</dbReference>
<dbReference type="GO" id="GO:0005524">
    <property type="term" value="F:ATP binding"/>
    <property type="evidence" value="ECO:0007669"/>
    <property type="project" value="UniProtKB-UniRule"/>
</dbReference>
<evidence type="ECO:0000256" key="2">
    <source>
        <dbReference type="ARBA" id="ARBA00022840"/>
    </source>
</evidence>
<dbReference type="CDD" id="cd01127">
    <property type="entry name" value="TrwB_TraG_TraD_VirD4"/>
    <property type="match status" value="1"/>
</dbReference>
<evidence type="ECO:0000256" key="4">
    <source>
        <dbReference type="SAM" id="Coils"/>
    </source>
</evidence>
<gene>
    <name evidence="7" type="ordered locus">ANT_26000</name>
</gene>
<dbReference type="Pfam" id="PF01580">
    <property type="entry name" value="FtsK_SpoIIIE"/>
    <property type="match status" value="2"/>
</dbReference>
<keyword evidence="8" id="KW-1185">Reference proteome</keyword>
<evidence type="ECO:0000313" key="8">
    <source>
        <dbReference type="Proteomes" id="UP000008922"/>
    </source>
</evidence>
<dbReference type="InterPro" id="IPR003593">
    <property type="entry name" value="AAA+_ATPase"/>
</dbReference>
<dbReference type="eggNOG" id="COG1674">
    <property type="taxonomic scope" value="Bacteria"/>
</dbReference>
<dbReference type="PANTHER" id="PTHR22683:SF1">
    <property type="entry name" value="TYPE VII SECRETION SYSTEM PROTEIN ESSC"/>
    <property type="match status" value="1"/>
</dbReference>
<dbReference type="InterPro" id="IPR050206">
    <property type="entry name" value="FtsK/SpoIIIE/SftA"/>
</dbReference>
<keyword evidence="2 3" id="KW-0067">ATP-binding</keyword>
<dbReference type="FunCoup" id="E8MZS8">
    <property type="interactions" value="5"/>
</dbReference>
<dbReference type="STRING" id="926569.ANT_26000"/>
<dbReference type="Proteomes" id="UP000008922">
    <property type="component" value="Chromosome"/>
</dbReference>
<keyword evidence="5" id="KW-1133">Transmembrane helix</keyword>
<name>E8MZS8_ANATU</name>
<dbReference type="InterPro" id="IPR027417">
    <property type="entry name" value="P-loop_NTPase"/>
</dbReference>
<dbReference type="GO" id="GO:0003677">
    <property type="term" value="F:DNA binding"/>
    <property type="evidence" value="ECO:0007669"/>
    <property type="project" value="InterPro"/>
</dbReference>
<protein>
    <submittedName>
        <fullName evidence="7">FtsK/SpoIIIE family protein</fullName>
    </submittedName>
</protein>
<dbReference type="Gene3D" id="3.40.50.300">
    <property type="entry name" value="P-loop containing nucleotide triphosphate hydrolases"/>
    <property type="match status" value="4"/>
</dbReference>
<feature type="domain" description="FtsK" evidence="6">
    <location>
        <begin position="476"/>
        <end position="670"/>
    </location>
</feature>
<keyword evidence="1 3" id="KW-0547">Nucleotide-binding</keyword>
<sequence>MVHQRNSFTTIEQNIFIARKLFFPAPREPVCLPDDRIDIPLPPNAPSPPPALNLWTTLIPPVLMLGGIATSALLNSQNPYVMIPMVFMGLGFPLANWLGTKAQKQKYVKELKDREKNYQHKLDKIREEIETLALQQRKALEDAYPNLEGLRQIALSANKYMWSRRPSDEDFLTFRIGWGSIPPSFSINLPHHGDSNDPLFNQADQLAREYKTIEKMPFLLNLGKIGSLAINGRSKVIYPVIFRLIVDLLIHHSPQDVRFIVFSDTPQAIDNWEWLKWVPHTDALNTKQQTYSLAFDSQTIDKALKEIMEEYSRRREAFITSEKKPTKALVVIVDDLGSVRQSPDMCELAENGWEVSIYPIFIGGRDFPVGCRARLDIHEDLRFCFAKTSGQKAERQEGFYEKSSREECEKIARAIACWRAPTNKTQVSLPEQVRLSKVLGMEAISQEGIQSAWSMPYEPKDLLQFPIGVYTQRDHLELAVLNFLDQDRGGAHAFHAILIGSTGSGKSEFMKSLILGAAIRYSPKFLNFFIMDFKGGNNYQIFTTLPHLSGFVTNLDKNELVERVIDSILNEIDRRQAKFTNASKKDIWDYNEEFPNNPLPHLILFLDEFTRGLTEFPRLREPLDVLVRQGRSLGMHLILANQSVNAEVDKLLENVGWRIALMVKKPEEMHFIKRGLPSPTRPGQGYLYLSGAGEIIVFQAGYGGYPVQNEEEFSNNFLVYEVKADGSYQEIENPSSFTSHSQEFTSSASLKEEDVILLNIHKVTEVLHIPPAKKIYLDPLPPSLSFTSILEEAKIKPAYLDGKWINQQDSSHIIVPWGKLDFPELSLQKMLIIDFDEKDGHLWITGAPGSGVGIALSSLLMMLALTHTPDQVQFYIIDLATGELSAFETLPHTGAIIYPNKDVPQENERLERLLNMLEWEMQKRSQVLKETRGTLHGHPSLFVIINSFAELRINFPNLVDRLASIARDGKKLGIHLIITTSRRSELHPNISSIISRRLVLKLSNKDEYTDTVGKNVAPITENVPGRGYWIDDRVAIVQIVSPPNNLEEYIHNMRMSWKGQLPVKIEILPDKIPLSHLLQELKEQQKSEEIYIPIGKKYDTLETISLSLHGTPSFLILGPKGSGKSNFLSSVLLSVLKQDSANKWELRGYTFRQSPISELRGQFSTLTVLTSIEEIIRDFEQLIEILRREETPQNKPLLLVIDDLGFAFHPERGNLTKLINDLGTILDTASNVVLIASGLLEELRVYFGTPLVKYLRQNRTGLVLSKDPSEVEWLGVSPSTLWNYRQMELPTGRGFFIYKGHLQFVHTPYRDKNG</sequence>
<evidence type="ECO:0000313" key="7">
    <source>
        <dbReference type="EMBL" id="BAJ64626.1"/>
    </source>
</evidence>
<evidence type="ECO:0000256" key="5">
    <source>
        <dbReference type="SAM" id="Phobius"/>
    </source>
</evidence>
<feature type="domain" description="FtsK" evidence="6">
    <location>
        <begin position="828"/>
        <end position="1009"/>
    </location>
</feature>
<keyword evidence="5" id="KW-0812">Transmembrane</keyword>
<feature type="transmembrane region" description="Helical" evidence="5">
    <location>
        <begin position="52"/>
        <end position="74"/>
    </location>
</feature>
<dbReference type="SUPFAM" id="SSF52540">
    <property type="entry name" value="P-loop containing nucleoside triphosphate hydrolases"/>
    <property type="match status" value="3"/>
</dbReference>
<evidence type="ECO:0000259" key="6">
    <source>
        <dbReference type="PROSITE" id="PS50901"/>
    </source>
</evidence>
<dbReference type="HOGENOM" id="CLU_260409_0_0_0"/>
<dbReference type="PROSITE" id="PS50901">
    <property type="entry name" value="FTSK"/>
    <property type="match status" value="2"/>
</dbReference>
<feature type="coiled-coil region" evidence="4">
    <location>
        <begin position="108"/>
        <end position="142"/>
    </location>
</feature>
<dbReference type="EMBL" id="AP012029">
    <property type="protein sequence ID" value="BAJ64626.1"/>
    <property type="molecule type" value="Genomic_DNA"/>
</dbReference>
<dbReference type="OrthoDB" id="9807790at2"/>